<accession>A0AA38FWU6</accession>
<dbReference type="AlphaFoldDB" id="A0AA38FWU6"/>
<reference evidence="1 2" key="1">
    <citation type="journal article" date="2021" name="Nat. Plants">
        <title>The Taxus genome provides insights into paclitaxel biosynthesis.</title>
        <authorList>
            <person name="Xiong X."/>
            <person name="Gou J."/>
            <person name="Liao Q."/>
            <person name="Li Y."/>
            <person name="Zhou Q."/>
            <person name="Bi G."/>
            <person name="Li C."/>
            <person name="Du R."/>
            <person name="Wang X."/>
            <person name="Sun T."/>
            <person name="Guo L."/>
            <person name="Liang H."/>
            <person name="Lu P."/>
            <person name="Wu Y."/>
            <person name="Zhang Z."/>
            <person name="Ro D.K."/>
            <person name="Shang Y."/>
            <person name="Huang S."/>
            <person name="Yan J."/>
        </authorList>
    </citation>
    <scope>NUCLEOTIDE SEQUENCE [LARGE SCALE GENOMIC DNA]</scope>
    <source>
        <strain evidence="1">Ta-2019</strain>
    </source>
</reference>
<dbReference type="EMBL" id="JAHRHJ020000006">
    <property type="protein sequence ID" value="KAH9312031.1"/>
    <property type="molecule type" value="Genomic_DNA"/>
</dbReference>
<keyword evidence="2" id="KW-1185">Reference proteome</keyword>
<comment type="caution">
    <text evidence="1">The sequence shown here is derived from an EMBL/GenBank/DDBJ whole genome shotgun (WGS) entry which is preliminary data.</text>
</comment>
<protein>
    <submittedName>
        <fullName evidence="1">Uncharacterized protein</fullName>
    </submittedName>
</protein>
<feature type="non-terminal residue" evidence="1">
    <location>
        <position position="1"/>
    </location>
</feature>
<gene>
    <name evidence="1" type="ORF">KI387_027066</name>
</gene>
<proteinExistence type="predicted"/>
<evidence type="ECO:0000313" key="1">
    <source>
        <dbReference type="EMBL" id="KAH9312031.1"/>
    </source>
</evidence>
<dbReference type="Proteomes" id="UP000824469">
    <property type="component" value="Unassembled WGS sequence"/>
</dbReference>
<name>A0AA38FWU6_TAXCH</name>
<organism evidence="1 2">
    <name type="scientific">Taxus chinensis</name>
    <name type="common">Chinese yew</name>
    <name type="synonym">Taxus wallichiana var. chinensis</name>
    <dbReference type="NCBI Taxonomy" id="29808"/>
    <lineage>
        <taxon>Eukaryota</taxon>
        <taxon>Viridiplantae</taxon>
        <taxon>Streptophyta</taxon>
        <taxon>Embryophyta</taxon>
        <taxon>Tracheophyta</taxon>
        <taxon>Spermatophyta</taxon>
        <taxon>Pinopsida</taxon>
        <taxon>Pinidae</taxon>
        <taxon>Conifers II</taxon>
        <taxon>Cupressales</taxon>
        <taxon>Taxaceae</taxon>
        <taxon>Taxus</taxon>
    </lineage>
</organism>
<evidence type="ECO:0000313" key="2">
    <source>
        <dbReference type="Proteomes" id="UP000824469"/>
    </source>
</evidence>
<sequence>VQPLVYSRKMGSSSRITGPNFDSVVALFGITPPPQEKKEKNTLMLVTDAEG</sequence>